<feature type="compositionally biased region" description="Low complexity" evidence="7">
    <location>
        <begin position="289"/>
        <end position="333"/>
    </location>
</feature>
<sequence>MRTGITGIVALIVLFVAIVVGWASVFTVSQTEQVLLVRLGEPVGVVTEPGLHFKAPFIDTVISIDKRILDLENPSQEVIASDQKRLVVDAFARYRIKNALKFYQSIGSIPAANIQLTTLLNASLRRVLGEVTFIDVVRDQREALMNKIRDQLDKEAGGYGIQVVDVRIRRADLPEQNSQAVYQRMQTERQREAAEFRAQGGQKAQEIRSKADRQATVIVAEANSQAEQIRGTGDAERNRLFAEAYGKDPDFFAFYRSMTAYENGLKNNDTRFLLRPDSNFFRFFGNPSGSQPGQPAAATAAPATPAASSAAKGASATPVAPAVPAEASAAPRP</sequence>
<dbReference type="CDD" id="cd03405">
    <property type="entry name" value="SPFH_HflC"/>
    <property type="match status" value="1"/>
</dbReference>
<comment type="subcellular location">
    <subcellularLocation>
        <location evidence="1">Membrane</location>
        <topology evidence="1">Single-pass membrane protein</topology>
    </subcellularLocation>
</comment>
<feature type="domain" description="Band 7" evidence="8">
    <location>
        <begin position="23"/>
        <end position="185"/>
    </location>
</feature>
<evidence type="ECO:0000256" key="4">
    <source>
        <dbReference type="ARBA" id="ARBA00022989"/>
    </source>
</evidence>
<dbReference type="Proteomes" id="UP000032515">
    <property type="component" value="Unassembled WGS sequence"/>
</dbReference>
<organism evidence="9 10">
    <name type="scientific">Rhodopseudomonas palustris</name>
    <dbReference type="NCBI Taxonomy" id="1076"/>
    <lineage>
        <taxon>Bacteria</taxon>
        <taxon>Pseudomonadati</taxon>
        <taxon>Pseudomonadota</taxon>
        <taxon>Alphaproteobacteria</taxon>
        <taxon>Hyphomicrobiales</taxon>
        <taxon>Nitrobacteraceae</taxon>
        <taxon>Rhodopseudomonas</taxon>
    </lineage>
</organism>
<dbReference type="AlphaFoldDB" id="A0A0D7ENE9"/>
<dbReference type="InterPro" id="IPR010200">
    <property type="entry name" value="HflC"/>
</dbReference>
<evidence type="ECO:0000256" key="6">
    <source>
        <dbReference type="PIRNR" id="PIRNR005651"/>
    </source>
</evidence>
<keyword evidence="5" id="KW-0472">Membrane</keyword>
<dbReference type="InterPro" id="IPR036013">
    <property type="entry name" value="Band_7/SPFH_dom_sf"/>
</dbReference>
<accession>A0A0D7ENE9</accession>
<protein>
    <recommendedName>
        <fullName evidence="6">Protein HflC</fullName>
    </recommendedName>
</protein>
<dbReference type="EMBL" id="JXXE01000263">
    <property type="protein sequence ID" value="KIZ42303.1"/>
    <property type="molecule type" value="Genomic_DNA"/>
</dbReference>
<comment type="function">
    <text evidence="6">HflC and HflK could regulate a protease.</text>
</comment>
<dbReference type="PANTHER" id="PTHR42911">
    <property type="entry name" value="MODULATOR OF FTSH PROTEASE HFLC"/>
    <property type="match status" value="1"/>
</dbReference>
<feature type="region of interest" description="Disordered" evidence="7">
    <location>
        <begin position="284"/>
        <end position="333"/>
    </location>
</feature>
<name>A0A0D7ENE9_RHOPL</name>
<evidence type="ECO:0000256" key="5">
    <source>
        <dbReference type="ARBA" id="ARBA00023136"/>
    </source>
</evidence>
<dbReference type="SUPFAM" id="SSF117892">
    <property type="entry name" value="Band 7/SPFH domain"/>
    <property type="match status" value="1"/>
</dbReference>
<dbReference type="PANTHER" id="PTHR42911:SF1">
    <property type="entry name" value="MODULATOR OF FTSH PROTEASE HFLC"/>
    <property type="match status" value="1"/>
</dbReference>
<evidence type="ECO:0000313" key="10">
    <source>
        <dbReference type="Proteomes" id="UP000032515"/>
    </source>
</evidence>
<dbReference type="Gene3D" id="3.30.479.30">
    <property type="entry name" value="Band 7 domain"/>
    <property type="match status" value="1"/>
</dbReference>
<dbReference type="PIRSF" id="PIRSF005651">
    <property type="entry name" value="HflC"/>
    <property type="match status" value="1"/>
</dbReference>
<dbReference type="RefSeq" id="WP_044411311.1">
    <property type="nucleotide sequence ID" value="NZ_JXXE01000263.1"/>
</dbReference>
<keyword evidence="4" id="KW-1133">Transmembrane helix</keyword>
<dbReference type="InterPro" id="IPR001107">
    <property type="entry name" value="Band_7"/>
</dbReference>
<dbReference type="STRING" id="1421013.GCA_000504425_01613"/>
<evidence type="ECO:0000256" key="2">
    <source>
        <dbReference type="ARBA" id="ARBA00007862"/>
    </source>
</evidence>
<gene>
    <name evidence="9" type="ORF">OO17_13155</name>
</gene>
<evidence type="ECO:0000313" key="9">
    <source>
        <dbReference type="EMBL" id="KIZ42303.1"/>
    </source>
</evidence>
<evidence type="ECO:0000256" key="7">
    <source>
        <dbReference type="SAM" id="MobiDB-lite"/>
    </source>
</evidence>
<evidence type="ECO:0000256" key="3">
    <source>
        <dbReference type="ARBA" id="ARBA00022692"/>
    </source>
</evidence>
<evidence type="ECO:0000256" key="1">
    <source>
        <dbReference type="ARBA" id="ARBA00004167"/>
    </source>
</evidence>
<keyword evidence="3" id="KW-0812">Transmembrane</keyword>
<dbReference type="GO" id="GO:0016020">
    <property type="term" value="C:membrane"/>
    <property type="evidence" value="ECO:0007669"/>
    <property type="project" value="UniProtKB-SubCell"/>
</dbReference>
<comment type="similarity">
    <text evidence="2 6">Belongs to the band 7/mec-2 family. HflC subfamily.</text>
</comment>
<reference evidence="9 10" key="1">
    <citation type="submission" date="2014-11" db="EMBL/GenBank/DDBJ databases">
        <title>Genomics and ecophysiology of heterotrophic nitrogen fixing bacteria isolated from estuarine surface water.</title>
        <authorList>
            <person name="Bentzon-Tilia M."/>
            <person name="Severin I."/>
            <person name="Hansen L.H."/>
            <person name="Riemann L."/>
        </authorList>
    </citation>
    <scope>NUCLEOTIDE SEQUENCE [LARGE SCALE GENOMIC DNA]</scope>
    <source>
        <strain evidence="9 10">BAL398</strain>
    </source>
</reference>
<dbReference type="Pfam" id="PF01145">
    <property type="entry name" value="Band_7"/>
    <property type="match status" value="1"/>
</dbReference>
<dbReference type="SMART" id="SM00244">
    <property type="entry name" value="PHB"/>
    <property type="match status" value="1"/>
</dbReference>
<comment type="caution">
    <text evidence="9">The sequence shown here is derived from an EMBL/GenBank/DDBJ whole genome shotgun (WGS) entry which is preliminary data.</text>
</comment>
<dbReference type="OrthoDB" id="9812991at2"/>
<evidence type="ECO:0000259" key="8">
    <source>
        <dbReference type="SMART" id="SM00244"/>
    </source>
</evidence>
<proteinExistence type="inferred from homology"/>
<dbReference type="NCBIfam" id="TIGR01932">
    <property type="entry name" value="hflC"/>
    <property type="match status" value="1"/>
</dbReference>
<dbReference type="PATRIC" id="fig|1076.23.peg.2732"/>